<dbReference type="RefSeq" id="WP_282211609.1">
    <property type="nucleotide sequence ID" value="NZ_CP118247.1"/>
</dbReference>
<evidence type="ECO:0000313" key="8">
    <source>
        <dbReference type="EMBL" id="WDR06095.1"/>
    </source>
</evidence>
<feature type="transmembrane region" description="Helical" evidence="6">
    <location>
        <begin position="32"/>
        <end position="54"/>
    </location>
</feature>
<dbReference type="InterPro" id="IPR051791">
    <property type="entry name" value="Pra-immunoreactive"/>
</dbReference>
<feature type="domain" description="RDD" evidence="7">
    <location>
        <begin position="26"/>
        <end position="148"/>
    </location>
</feature>
<keyword evidence="9" id="KW-1185">Reference proteome</keyword>
<feature type="transmembrane region" description="Helical" evidence="6">
    <location>
        <begin position="61"/>
        <end position="80"/>
    </location>
</feature>
<keyword evidence="5 6" id="KW-0472">Membrane</keyword>
<protein>
    <submittedName>
        <fullName evidence="8">RDD family protein</fullName>
    </submittedName>
</protein>
<organism evidence="8 9">
    <name type="scientific">Devosia rhodophyticola</name>
    <dbReference type="NCBI Taxonomy" id="3026423"/>
    <lineage>
        <taxon>Bacteria</taxon>
        <taxon>Pseudomonadati</taxon>
        <taxon>Pseudomonadota</taxon>
        <taxon>Alphaproteobacteria</taxon>
        <taxon>Hyphomicrobiales</taxon>
        <taxon>Devosiaceae</taxon>
        <taxon>Devosia</taxon>
    </lineage>
</organism>
<dbReference type="EMBL" id="CP118247">
    <property type="protein sequence ID" value="WDR06095.1"/>
    <property type="molecule type" value="Genomic_DNA"/>
</dbReference>
<accession>A0ABY7YXI8</accession>
<dbReference type="InterPro" id="IPR010432">
    <property type="entry name" value="RDD"/>
</dbReference>
<evidence type="ECO:0000256" key="3">
    <source>
        <dbReference type="ARBA" id="ARBA00022692"/>
    </source>
</evidence>
<name>A0ABY7YXI8_9HYPH</name>
<reference evidence="8 9" key="1">
    <citation type="submission" date="2023-02" db="EMBL/GenBank/DDBJ databases">
        <title>Devosia chondri sp. nov., isolated from the phycosphere of marine algae.</title>
        <authorList>
            <person name="Kim J.M."/>
            <person name="Lee J.K."/>
            <person name="Choi B.J."/>
            <person name="Bayburt H."/>
            <person name="Jeon C.O."/>
        </authorList>
    </citation>
    <scope>NUCLEOTIDE SEQUENCE [LARGE SCALE GENOMIC DNA]</scope>
    <source>
        <strain evidence="8 9">G2-5</strain>
    </source>
</reference>
<keyword evidence="4 6" id="KW-1133">Transmembrane helix</keyword>
<keyword evidence="3 6" id="KW-0812">Transmembrane</keyword>
<dbReference type="Proteomes" id="UP001222118">
    <property type="component" value="Chromosome"/>
</dbReference>
<proteinExistence type="predicted"/>
<gene>
    <name evidence="8" type="ORF">PSQ90_01145</name>
</gene>
<comment type="subcellular location">
    <subcellularLocation>
        <location evidence="1">Cell membrane</location>
        <topology evidence="1">Multi-pass membrane protein</topology>
    </subcellularLocation>
</comment>
<feature type="transmembrane region" description="Helical" evidence="6">
    <location>
        <begin position="110"/>
        <end position="136"/>
    </location>
</feature>
<evidence type="ECO:0000259" key="7">
    <source>
        <dbReference type="Pfam" id="PF06271"/>
    </source>
</evidence>
<dbReference type="Pfam" id="PF06271">
    <property type="entry name" value="RDD"/>
    <property type="match status" value="1"/>
</dbReference>
<evidence type="ECO:0000256" key="4">
    <source>
        <dbReference type="ARBA" id="ARBA00022989"/>
    </source>
</evidence>
<evidence type="ECO:0000256" key="5">
    <source>
        <dbReference type="ARBA" id="ARBA00023136"/>
    </source>
</evidence>
<dbReference type="PANTHER" id="PTHR36115">
    <property type="entry name" value="PROLINE-RICH ANTIGEN HOMOLOG-RELATED"/>
    <property type="match status" value="1"/>
</dbReference>
<dbReference type="PANTHER" id="PTHR36115:SF6">
    <property type="entry name" value="PROLINE-RICH ANTIGEN HOMOLOG"/>
    <property type="match status" value="1"/>
</dbReference>
<keyword evidence="2" id="KW-1003">Cell membrane</keyword>
<evidence type="ECO:0000256" key="2">
    <source>
        <dbReference type="ARBA" id="ARBA00022475"/>
    </source>
</evidence>
<evidence type="ECO:0000313" key="9">
    <source>
        <dbReference type="Proteomes" id="UP001222118"/>
    </source>
</evidence>
<evidence type="ECO:0000256" key="1">
    <source>
        <dbReference type="ARBA" id="ARBA00004651"/>
    </source>
</evidence>
<sequence>MSTTDTNMRPELPDPSTAPELFEGLLLRRGTAYVIDLFIISALITIITIVGVIAGFLTFGLAWGALILVIPASVVVYYGATLGSFKRATIGMQMMDIVLTPTRGQPLDGWLAIIHALVFWVTVWISWPISLLFALFTPRQQMIHDLIVGTLMLRRSPMARHWERSHASDSPY</sequence>
<evidence type="ECO:0000256" key="6">
    <source>
        <dbReference type="SAM" id="Phobius"/>
    </source>
</evidence>